<evidence type="ECO:0000256" key="3">
    <source>
        <dbReference type="ARBA" id="ARBA00012533"/>
    </source>
</evidence>
<comment type="caution">
    <text evidence="10">The sequence shown here is derived from an EMBL/GenBank/DDBJ whole genome shotgun (WGS) entry which is preliminary data.</text>
</comment>
<keyword evidence="6 10" id="KW-0808">Transferase</keyword>
<evidence type="ECO:0000256" key="4">
    <source>
        <dbReference type="ARBA" id="ARBA00022490"/>
    </source>
</evidence>
<dbReference type="Gene3D" id="3.40.50.150">
    <property type="entry name" value="Vaccinia Virus protein VP39"/>
    <property type="match status" value="2"/>
</dbReference>
<evidence type="ECO:0000256" key="5">
    <source>
        <dbReference type="ARBA" id="ARBA00022603"/>
    </source>
</evidence>
<reference evidence="10 11" key="1">
    <citation type="journal article" date="2018" name="Sci. Rep.">
        <title>Genomic signatures of local adaptation to the degree of environmental predictability in rotifers.</title>
        <authorList>
            <person name="Franch-Gras L."/>
            <person name="Hahn C."/>
            <person name="Garcia-Roger E.M."/>
            <person name="Carmona M.J."/>
            <person name="Serra M."/>
            <person name="Gomez A."/>
        </authorList>
    </citation>
    <scope>NUCLEOTIDE SEQUENCE [LARGE SCALE GENOMIC DNA]</scope>
    <source>
        <strain evidence="10">HYR1</strain>
    </source>
</reference>
<comment type="subcellular location">
    <subcellularLocation>
        <location evidence="2">Cytoplasm</location>
    </subcellularLocation>
    <subcellularLocation>
        <location evidence="1">Nucleus</location>
    </subcellularLocation>
</comment>
<name>A0A3M7STE6_BRAPC</name>
<comment type="similarity">
    <text evidence="9">Belongs to the methyltransferase superfamily. METTL18 family.</text>
</comment>
<dbReference type="EMBL" id="REGN01000792">
    <property type="protein sequence ID" value="RNA39053.1"/>
    <property type="molecule type" value="Genomic_DNA"/>
</dbReference>
<evidence type="ECO:0000256" key="6">
    <source>
        <dbReference type="ARBA" id="ARBA00022679"/>
    </source>
</evidence>
<proteinExistence type="inferred from homology"/>
<dbReference type="OrthoDB" id="1723750at2759"/>
<evidence type="ECO:0000256" key="8">
    <source>
        <dbReference type="ARBA" id="ARBA00023242"/>
    </source>
</evidence>
<keyword evidence="7" id="KW-0949">S-adenosyl-L-methionine</keyword>
<dbReference type="STRING" id="10195.A0A3M7STE6"/>
<evidence type="ECO:0000313" key="10">
    <source>
        <dbReference type="EMBL" id="RNA39053.1"/>
    </source>
</evidence>
<organism evidence="10 11">
    <name type="scientific">Brachionus plicatilis</name>
    <name type="common">Marine rotifer</name>
    <name type="synonym">Brachionus muelleri</name>
    <dbReference type="NCBI Taxonomy" id="10195"/>
    <lineage>
        <taxon>Eukaryota</taxon>
        <taxon>Metazoa</taxon>
        <taxon>Spiralia</taxon>
        <taxon>Gnathifera</taxon>
        <taxon>Rotifera</taxon>
        <taxon>Eurotatoria</taxon>
        <taxon>Monogononta</taxon>
        <taxon>Pseudotrocha</taxon>
        <taxon>Ploima</taxon>
        <taxon>Brachionidae</taxon>
        <taxon>Brachionus</taxon>
    </lineage>
</organism>
<keyword evidence="5 10" id="KW-0489">Methyltransferase</keyword>
<dbReference type="EC" id="2.1.1.85" evidence="3"/>
<evidence type="ECO:0000256" key="2">
    <source>
        <dbReference type="ARBA" id="ARBA00004496"/>
    </source>
</evidence>
<gene>
    <name evidence="10" type="ORF">BpHYR1_012749</name>
</gene>
<keyword evidence="4" id="KW-0963">Cytoplasm</keyword>
<evidence type="ECO:0000256" key="7">
    <source>
        <dbReference type="ARBA" id="ARBA00022691"/>
    </source>
</evidence>
<dbReference type="PANTHER" id="PTHR14614">
    <property type="entry name" value="HEPATOCELLULAR CARCINOMA-ASSOCIATED ANTIGEN"/>
    <property type="match status" value="1"/>
</dbReference>
<dbReference type="Proteomes" id="UP000276133">
    <property type="component" value="Unassembled WGS sequence"/>
</dbReference>
<protein>
    <recommendedName>
        <fullName evidence="3">protein-histidine N-methyltransferase</fullName>
        <ecNumber evidence="3">2.1.1.85</ecNumber>
    </recommendedName>
</protein>
<keyword evidence="11" id="KW-1185">Reference proteome</keyword>
<evidence type="ECO:0000256" key="9">
    <source>
        <dbReference type="ARBA" id="ARBA00038126"/>
    </source>
</evidence>
<dbReference type="AlphaFoldDB" id="A0A3M7STE6"/>
<dbReference type="InterPro" id="IPR029063">
    <property type="entry name" value="SAM-dependent_MTases_sf"/>
</dbReference>
<keyword evidence="8" id="KW-0539">Nucleus</keyword>
<dbReference type="SUPFAM" id="SSF53335">
    <property type="entry name" value="S-adenosyl-L-methionine-dependent methyltransferases"/>
    <property type="match status" value="1"/>
</dbReference>
<dbReference type="GO" id="GO:0018064">
    <property type="term" value="F:protein-L-histidine N-tele-methyltransferase activity"/>
    <property type="evidence" value="ECO:0007669"/>
    <property type="project" value="UniProtKB-EC"/>
</dbReference>
<accession>A0A3M7STE6</accession>
<evidence type="ECO:0000256" key="1">
    <source>
        <dbReference type="ARBA" id="ARBA00004123"/>
    </source>
</evidence>
<dbReference type="InterPro" id="IPR019410">
    <property type="entry name" value="Methyltransf_16"/>
</dbReference>
<dbReference type="GO" id="GO:0005634">
    <property type="term" value="C:nucleus"/>
    <property type="evidence" value="ECO:0007669"/>
    <property type="project" value="UniProtKB-SubCell"/>
</dbReference>
<sequence>MFKFNFQLEQNSDQTDLIEDCKQKQTSDIQSNEIDHNQIVGVVSYEDLIKKRSKKSVLFKNLILSNKCQIELMDSSKVILDQNDEISRINETHDVVPGKYEGGLKVWELSIDLAKFIYSSVNFSEVNLKKLGFSPSALEDLEGEKELRVLELGCGHALPVLAILKLIEEKLESDKLTVVCQFVHGDWQSLYRNKSLPDSYFDLILTSETIYNSANYKHLLNLFQLCLRNDELIKLSENALKNSRAQSMVLLSAKTYYFGCGGNILEFLNEAKSSNYSFETSQNLLYDDLINEKLIFIAREDTEQEMQNLGLKDTQQIMFYQIFKNKN</sequence>
<dbReference type="GO" id="GO:0005737">
    <property type="term" value="C:cytoplasm"/>
    <property type="evidence" value="ECO:0007669"/>
    <property type="project" value="UniProtKB-SubCell"/>
</dbReference>
<dbReference type="GO" id="GO:0032259">
    <property type="term" value="P:methylation"/>
    <property type="evidence" value="ECO:0007669"/>
    <property type="project" value="UniProtKB-KW"/>
</dbReference>
<dbReference type="PANTHER" id="PTHR14614:SF39">
    <property type="entry name" value="HISTIDINE PROTEIN METHYLTRANSFERASE 1 HOMOLOG"/>
    <property type="match status" value="1"/>
</dbReference>
<evidence type="ECO:0000313" key="11">
    <source>
        <dbReference type="Proteomes" id="UP000276133"/>
    </source>
</evidence>